<dbReference type="Pfam" id="PF00717">
    <property type="entry name" value="Peptidase_S24"/>
    <property type="match status" value="1"/>
</dbReference>
<dbReference type="CDD" id="cd06462">
    <property type="entry name" value="Peptidase_S24_S26"/>
    <property type="match status" value="1"/>
</dbReference>
<dbReference type="InterPro" id="IPR015927">
    <property type="entry name" value="Peptidase_S24_S26A/B/C"/>
</dbReference>
<organism evidence="5 6">
    <name type="scientific">Janibacter melonis</name>
    <dbReference type="NCBI Taxonomy" id="262209"/>
    <lineage>
        <taxon>Bacteria</taxon>
        <taxon>Bacillati</taxon>
        <taxon>Actinomycetota</taxon>
        <taxon>Actinomycetes</taxon>
        <taxon>Micrococcales</taxon>
        <taxon>Intrasporangiaceae</taxon>
        <taxon>Janibacter</taxon>
    </lineage>
</organism>
<protein>
    <recommendedName>
        <fullName evidence="4">Peptidase S24/S26A/S26B/S26C domain-containing protein</fullName>
    </recommendedName>
</protein>
<gene>
    <name evidence="5" type="ORF">EEW87_010935</name>
</gene>
<evidence type="ECO:0000256" key="2">
    <source>
        <dbReference type="ARBA" id="ARBA00022801"/>
    </source>
</evidence>
<dbReference type="Proteomes" id="UP000271708">
    <property type="component" value="Chromosome"/>
</dbReference>
<evidence type="ECO:0000256" key="3">
    <source>
        <dbReference type="SAM" id="MobiDB-lite"/>
    </source>
</evidence>
<proteinExistence type="predicted"/>
<dbReference type="Gene3D" id="2.10.109.10">
    <property type="entry name" value="Umud Fragment, subunit A"/>
    <property type="match status" value="1"/>
</dbReference>
<dbReference type="SUPFAM" id="SSF51306">
    <property type="entry name" value="LexA/Signal peptidase"/>
    <property type="match status" value="1"/>
</dbReference>
<evidence type="ECO:0000313" key="6">
    <source>
        <dbReference type="Proteomes" id="UP000271708"/>
    </source>
</evidence>
<keyword evidence="1" id="KW-0645">Protease</keyword>
<dbReference type="OrthoDB" id="1467636at2"/>
<accession>A0A5P8FS18</accession>
<dbReference type="AlphaFoldDB" id="A0A5P8FS18"/>
<dbReference type="EMBL" id="CP044548">
    <property type="protein sequence ID" value="QFQ31742.1"/>
    <property type="molecule type" value="Genomic_DNA"/>
</dbReference>
<dbReference type="InterPro" id="IPR036286">
    <property type="entry name" value="LexA/Signal_pep-like_sf"/>
</dbReference>
<evidence type="ECO:0000259" key="4">
    <source>
        <dbReference type="Pfam" id="PF00717"/>
    </source>
</evidence>
<dbReference type="GO" id="GO:0006508">
    <property type="term" value="P:proteolysis"/>
    <property type="evidence" value="ECO:0007669"/>
    <property type="project" value="UniProtKB-KW"/>
</dbReference>
<feature type="domain" description="Peptidase S24/S26A/S26B/S26C" evidence="4">
    <location>
        <begin position="20"/>
        <end position="57"/>
    </location>
</feature>
<sequence length="137" mass="15052">MDLDLLHGRRDPLTVALPFALVRVTGASMEPTLRAGDLLLARRGASVRPGDVVLCDLPPDPWGRPRPTAVKRVTGTDPDDPGRWWVESDDPRAGVSSFDPTVGSLPPEAVHARVILRVRCRKWDLRVRRVGPAPARD</sequence>
<dbReference type="KEGG" id="jme:EEW87_010935"/>
<reference evidence="5 6" key="1">
    <citation type="submission" date="2019-09" db="EMBL/GenBank/DDBJ databases">
        <title>Complete Genome Sequence of Janibacter melonis M714 with both human health impact and industrial applications.</title>
        <authorList>
            <person name="Jin M."/>
            <person name="Zhao Q.R."/>
        </authorList>
    </citation>
    <scope>NUCLEOTIDE SEQUENCE [LARGE SCALE GENOMIC DNA]</scope>
    <source>
        <strain evidence="5 6">M714</strain>
    </source>
</reference>
<evidence type="ECO:0000313" key="5">
    <source>
        <dbReference type="EMBL" id="QFQ31742.1"/>
    </source>
</evidence>
<dbReference type="InterPro" id="IPR019756">
    <property type="entry name" value="Pept_S26A_signal_pept_1_Ser-AS"/>
</dbReference>
<feature type="region of interest" description="Disordered" evidence="3">
    <location>
        <begin position="64"/>
        <end position="102"/>
    </location>
</feature>
<evidence type="ECO:0000256" key="1">
    <source>
        <dbReference type="ARBA" id="ARBA00022670"/>
    </source>
</evidence>
<dbReference type="GO" id="GO:0016020">
    <property type="term" value="C:membrane"/>
    <property type="evidence" value="ECO:0007669"/>
    <property type="project" value="InterPro"/>
</dbReference>
<dbReference type="PROSITE" id="PS00501">
    <property type="entry name" value="SPASE_I_1"/>
    <property type="match status" value="1"/>
</dbReference>
<keyword evidence="2" id="KW-0378">Hydrolase</keyword>
<name>A0A5P8FS18_9MICO</name>
<dbReference type="GO" id="GO:0004252">
    <property type="term" value="F:serine-type endopeptidase activity"/>
    <property type="evidence" value="ECO:0007669"/>
    <property type="project" value="InterPro"/>
</dbReference>